<reference evidence="2 3" key="3">
    <citation type="journal article" date="2013" name="Rice">
        <title>Improvement of the Oryza sativa Nipponbare reference genome using next generation sequence and optical map data.</title>
        <authorList>
            <person name="Kawahara Y."/>
            <person name="de la Bastide M."/>
            <person name="Hamilton J.P."/>
            <person name="Kanamori H."/>
            <person name="McCombie W.R."/>
            <person name="Ouyang S."/>
            <person name="Schwartz D.C."/>
            <person name="Tanaka T."/>
            <person name="Wu J."/>
            <person name="Zhou S."/>
            <person name="Childs K.L."/>
            <person name="Davidson R.M."/>
            <person name="Lin H."/>
            <person name="Quesada-Ocampo L."/>
            <person name="Vaillancourt B."/>
            <person name="Sakai H."/>
            <person name="Lee S.S."/>
            <person name="Kim J."/>
            <person name="Numa H."/>
            <person name="Itoh T."/>
            <person name="Buell C.R."/>
            <person name="Matsumoto T."/>
        </authorList>
    </citation>
    <scope>NUCLEOTIDE SEQUENCE [LARGE SCALE GENOMIC DNA]</scope>
    <source>
        <strain evidence="3">cv. Nipponbare</strain>
    </source>
</reference>
<dbReference type="AlphaFoldDB" id="A0A0P0V2F9"/>
<keyword evidence="1" id="KW-1133">Transmembrane helix</keyword>
<proteinExistence type="predicted"/>
<evidence type="ECO:0000256" key="1">
    <source>
        <dbReference type="SAM" id="Phobius"/>
    </source>
</evidence>
<keyword evidence="1" id="KW-0812">Transmembrane</keyword>
<name>A0A0P0V2F9_ORYSJ</name>
<dbReference type="Proteomes" id="UP000059680">
    <property type="component" value="Chromosome 1"/>
</dbReference>
<protein>
    <submittedName>
        <fullName evidence="2">Os01g0364000 protein</fullName>
    </submittedName>
</protein>
<organism evidence="2 3">
    <name type="scientific">Oryza sativa subsp. japonica</name>
    <name type="common">Rice</name>
    <dbReference type="NCBI Taxonomy" id="39947"/>
    <lineage>
        <taxon>Eukaryota</taxon>
        <taxon>Viridiplantae</taxon>
        <taxon>Streptophyta</taxon>
        <taxon>Embryophyta</taxon>
        <taxon>Tracheophyta</taxon>
        <taxon>Spermatophyta</taxon>
        <taxon>Magnoliopsida</taxon>
        <taxon>Liliopsida</taxon>
        <taxon>Poales</taxon>
        <taxon>Poaceae</taxon>
        <taxon>BOP clade</taxon>
        <taxon>Oryzoideae</taxon>
        <taxon>Oryzeae</taxon>
        <taxon>Oryzinae</taxon>
        <taxon>Oryza</taxon>
        <taxon>Oryza sativa</taxon>
    </lineage>
</organism>
<dbReference type="Gramene" id="Os01t0364000-01">
    <property type="protein sequence ID" value="Os01t0364000-01"/>
    <property type="gene ID" value="Os01g0364000"/>
</dbReference>
<dbReference type="InParanoid" id="A0A0P0V2F9"/>
<keyword evidence="3" id="KW-1185">Reference proteome</keyword>
<evidence type="ECO:0000313" key="3">
    <source>
        <dbReference type="Proteomes" id="UP000059680"/>
    </source>
</evidence>
<accession>A0A0P0V2F9</accession>
<evidence type="ECO:0000313" key="2">
    <source>
        <dbReference type="EMBL" id="BAS72124.1"/>
    </source>
</evidence>
<feature type="transmembrane region" description="Helical" evidence="1">
    <location>
        <begin position="12"/>
        <end position="31"/>
    </location>
</feature>
<dbReference type="PaxDb" id="39947-A0A0P0V2F9"/>
<gene>
    <name evidence="2" type="ordered locus">Os01g0364000</name>
    <name evidence="2" type="ORF">OSNPB_010364000</name>
</gene>
<sequence>MGLGQYLPSFGHIPSVFLGATFCFVAGLALLGSVLKITIRGGTSVPSTSSALRIAHWSTSARWSTSVHVGA</sequence>
<reference evidence="3" key="1">
    <citation type="journal article" date="2005" name="Nature">
        <title>The map-based sequence of the rice genome.</title>
        <authorList>
            <consortium name="International rice genome sequencing project (IRGSP)"/>
            <person name="Matsumoto T."/>
            <person name="Wu J."/>
            <person name="Kanamori H."/>
            <person name="Katayose Y."/>
            <person name="Fujisawa M."/>
            <person name="Namiki N."/>
            <person name="Mizuno H."/>
            <person name="Yamamoto K."/>
            <person name="Antonio B.A."/>
            <person name="Baba T."/>
            <person name="Sakata K."/>
            <person name="Nagamura Y."/>
            <person name="Aoki H."/>
            <person name="Arikawa K."/>
            <person name="Arita K."/>
            <person name="Bito T."/>
            <person name="Chiden Y."/>
            <person name="Fujitsuka N."/>
            <person name="Fukunaka R."/>
            <person name="Hamada M."/>
            <person name="Harada C."/>
            <person name="Hayashi A."/>
            <person name="Hijishita S."/>
            <person name="Honda M."/>
            <person name="Hosokawa S."/>
            <person name="Ichikawa Y."/>
            <person name="Idonuma A."/>
            <person name="Iijima M."/>
            <person name="Ikeda M."/>
            <person name="Ikeno M."/>
            <person name="Ito K."/>
            <person name="Ito S."/>
            <person name="Ito T."/>
            <person name="Ito Y."/>
            <person name="Ito Y."/>
            <person name="Iwabuchi A."/>
            <person name="Kamiya K."/>
            <person name="Karasawa W."/>
            <person name="Kurita K."/>
            <person name="Katagiri S."/>
            <person name="Kikuta A."/>
            <person name="Kobayashi H."/>
            <person name="Kobayashi N."/>
            <person name="Machita K."/>
            <person name="Maehara T."/>
            <person name="Masukawa M."/>
            <person name="Mizubayashi T."/>
            <person name="Mukai Y."/>
            <person name="Nagasaki H."/>
            <person name="Nagata Y."/>
            <person name="Naito S."/>
            <person name="Nakashima M."/>
            <person name="Nakama Y."/>
            <person name="Nakamichi Y."/>
            <person name="Nakamura M."/>
            <person name="Meguro A."/>
            <person name="Negishi M."/>
            <person name="Ohta I."/>
            <person name="Ohta T."/>
            <person name="Okamoto M."/>
            <person name="Ono N."/>
            <person name="Saji S."/>
            <person name="Sakaguchi M."/>
            <person name="Sakai K."/>
            <person name="Shibata M."/>
            <person name="Shimokawa T."/>
            <person name="Song J."/>
            <person name="Takazaki Y."/>
            <person name="Terasawa K."/>
            <person name="Tsugane M."/>
            <person name="Tsuji K."/>
            <person name="Ueda S."/>
            <person name="Waki K."/>
            <person name="Yamagata H."/>
            <person name="Yamamoto M."/>
            <person name="Yamamoto S."/>
            <person name="Yamane H."/>
            <person name="Yoshiki S."/>
            <person name="Yoshihara R."/>
            <person name="Yukawa K."/>
            <person name="Zhong H."/>
            <person name="Yano M."/>
            <person name="Yuan Q."/>
            <person name="Ouyang S."/>
            <person name="Liu J."/>
            <person name="Jones K.M."/>
            <person name="Gansberger K."/>
            <person name="Moffat K."/>
            <person name="Hill J."/>
            <person name="Bera J."/>
            <person name="Fadrosh D."/>
            <person name="Jin S."/>
            <person name="Johri S."/>
            <person name="Kim M."/>
            <person name="Overton L."/>
            <person name="Reardon M."/>
            <person name="Tsitrin T."/>
            <person name="Vuong H."/>
            <person name="Weaver B."/>
            <person name="Ciecko A."/>
            <person name="Tallon L."/>
            <person name="Jackson J."/>
            <person name="Pai G."/>
            <person name="Aken S.V."/>
            <person name="Utterback T."/>
            <person name="Reidmuller S."/>
            <person name="Feldblyum T."/>
            <person name="Hsiao J."/>
            <person name="Zismann V."/>
            <person name="Iobst S."/>
            <person name="de Vazeille A.R."/>
            <person name="Buell C.R."/>
            <person name="Ying K."/>
            <person name="Li Y."/>
            <person name="Lu T."/>
            <person name="Huang Y."/>
            <person name="Zhao Q."/>
            <person name="Feng Q."/>
            <person name="Zhang L."/>
            <person name="Zhu J."/>
            <person name="Weng Q."/>
            <person name="Mu J."/>
            <person name="Lu Y."/>
            <person name="Fan D."/>
            <person name="Liu Y."/>
            <person name="Guan J."/>
            <person name="Zhang Y."/>
            <person name="Yu S."/>
            <person name="Liu X."/>
            <person name="Zhang Y."/>
            <person name="Hong G."/>
            <person name="Han B."/>
            <person name="Choisne N."/>
            <person name="Demange N."/>
            <person name="Orjeda G."/>
            <person name="Samain S."/>
            <person name="Cattolico L."/>
            <person name="Pelletier E."/>
            <person name="Couloux A."/>
            <person name="Segurens B."/>
            <person name="Wincker P."/>
            <person name="D'Hont A."/>
            <person name="Scarpelli C."/>
            <person name="Weissenbach J."/>
            <person name="Salanoubat M."/>
            <person name="Quetier F."/>
            <person name="Yu Y."/>
            <person name="Kim H.R."/>
            <person name="Rambo T."/>
            <person name="Currie J."/>
            <person name="Collura K."/>
            <person name="Luo M."/>
            <person name="Yang T."/>
            <person name="Ammiraju J.S.S."/>
            <person name="Engler F."/>
            <person name="Soderlund C."/>
            <person name="Wing R.A."/>
            <person name="Palmer L.E."/>
            <person name="de la Bastide M."/>
            <person name="Spiegel L."/>
            <person name="Nascimento L."/>
            <person name="Zutavern T."/>
            <person name="O'Shaughnessy A."/>
            <person name="Dike S."/>
            <person name="Dedhia N."/>
            <person name="Preston R."/>
            <person name="Balija V."/>
            <person name="McCombie W.R."/>
            <person name="Chow T."/>
            <person name="Chen H."/>
            <person name="Chung M."/>
            <person name="Chen C."/>
            <person name="Shaw J."/>
            <person name="Wu H."/>
            <person name="Hsiao K."/>
            <person name="Chao Y."/>
            <person name="Chu M."/>
            <person name="Cheng C."/>
            <person name="Hour A."/>
            <person name="Lee P."/>
            <person name="Lin S."/>
            <person name="Lin Y."/>
            <person name="Liou J."/>
            <person name="Liu S."/>
            <person name="Hsing Y."/>
            <person name="Raghuvanshi S."/>
            <person name="Mohanty A."/>
            <person name="Bharti A.K."/>
            <person name="Gaur A."/>
            <person name="Gupta V."/>
            <person name="Kumar D."/>
            <person name="Ravi V."/>
            <person name="Vij S."/>
            <person name="Kapur A."/>
            <person name="Khurana P."/>
            <person name="Khurana P."/>
            <person name="Khurana J.P."/>
            <person name="Tyagi A.K."/>
            <person name="Gaikwad K."/>
            <person name="Singh A."/>
            <person name="Dalal V."/>
            <person name="Srivastava S."/>
            <person name="Dixit A."/>
            <person name="Pal A.K."/>
            <person name="Ghazi I.A."/>
            <person name="Yadav M."/>
            <person name="Pandit A."/>
            <person name="Bhargava A."/>
            <person name="Sureshbabu K."/>
            <person name="Batra K."/>
            <person name="Sharma T.R."/>
            <person name="Mohapatra T."/>
            <person name="Singh N.K."/>
            <person name="Messing J."/>
            <person name="Nelson A.B."/>
            <person name="Fuks G."/>
            <person name="Kavchok S."/>
            <person name="Keizer G."/>
            <person name="Linton E."/>
            <person name="Llaca V."/>
            <person name="Song R."/>
            <person name="Tanyolac B."/>
            <person name="Young S."/>
            <person name="Ho-Il K."/>
            <person name="Hahn J.H."/>
            <person name="Sangsakoo G."/>
            <person name="Vanavichit A."/>
            <person name="de Mattos Luiz.A.T."/>
            <person name="Zimmer P.D."/>
            <person name="Malone G."/>
            <person name="Dellagostin O."/>
            <person name="de Oliveira A.C."/>
            <person name="Bevan M."/>
            <person name="Bancroft I."/>
            <person name="Minx P."/>
            <person name="Cordum H."/>
            <person name="Wilson R."/>
            <person name="Cheng Z."/>
            <person name="Jin W."/>
            <person name="Jiang J."/>
            <person name="Leong S.A."/>
            <person name="Iwama H."/>
            <person name="Gojobori T."/>
            <person name="Itoh T."/>
            <person name="Niimura Y."/>
            <person name="Fujii Y."/>
            <person name="Habara T."/>
            <person name="Sakai H."/>
            <person name="Sato Y."/>
            <person name="Wilson G."/>
            <person name="Kumar K."/>
            <person name="McCouch S."/>
            <person name="Juretic N."/>
            <person name="Hoen D."/>
            <person name="Wright S."/>
            <person name="Bruskiewich R."/>
            <person name="Bureau T."/>
            <person name="Miyao A."/>
            <person name="Hirochika H."/>
            <person name="Nishikawa T."/>
            <person name="Kadowaki K."/>
            <person name="Sugiura M."/>
            <person name="Burr B."/>
            <person name="Sasaki T."/>
        </authorList>
    </citation>
    <scope>NUCLEOTIDE SEQUENCE [LARGE SCALE GENOMIC DNA]</scope>
    <source>
        <strain evidence="3">cv. Nipponbare</strain>
    </source>
</reference>
<dbReference type="EMBL" id="AP014957">
    <property type="protein sequence ID" value="BAS72124.1"/>
    <property type="molecule type" value="Genomic_DNA"/>
</dbReference>
<reference evidence="2 3" key="2">
    <citation type="journal article" date="2013" name="Plant Cell Physiol.">
        <title>Rice Annotation Project Database (RAP-DB): an integrative and interactive database for rice genomics.</title>
        <authorList>
            <person name="Sakai H."/>
            <person name="Lee S.S."/>
            <person name="Tanaka T."/>
            <person name="Numa H."/>
            <person name="Kim J."/>
            <person name="Kawahara Y."/>
            <person name="Wakimoto H."/>
            <person name="Yang C.C."/>
            <person name="Iwamoto M."/>
            <person name="Abe T."/>
            <person name="Yamada Y."/>
            <person name="Muto A."/>
            <person name="Inokuchi H."/>
            <person name="Ikemura T."/>
            <person name="Matsumoto T."/>
            <person name="Sasaki T."/>
            <person name="Itoh T."/>
        </authorList>
    </citation>
    <scope>NUCLEOTIDE SEQUENCE [LARGE SCALE GENOMIC DNA]</scope>
    <source>
        <strain evidence="3">cv. Nipponbare</strain>
    </source>
</reference>
<dbReference type="Gramene" id="Os01t0364000-02">
    <property type="protein sequence ID" value="Os01t0364000-02"/>
    <property type="gene ID" value="Os01g0364000"/>
</dbReference>
<keyword evidence="1" id="KW-0472">Membrane</keyword>